<reference evidence="3" key="2">
    <citation type="submission" date="2020-01" db="EMBL/GenBank/DDBJ databases">
        <authorList>
            <person name="Hornung B."/>
        </authorList>
    </citation>
    <scope>NUCLEOTIDE SEQUENCE</scope>
    <source>
        <strain evidence="3">PacBioINE</strain>
    </source>
</reference>
<dbReference type="GO" id="GO:0005886">
    <property type="term" value="C:plasma membrane"/>
    <property type="evidence" value="ECO:0007669"/>
    <property type="project" value="InterPro"/>
</dbReference>
<protein>
    <submittedName>
        <fullName evidence="3">Phosphatidic acid phosphatase type 2/haloperoxidase</fullName>
    </submittedName>
    <submittedName>
        <fullName evidence="4">Phosphoesterase PA-phosphatase related protein</fullName>
    </submittedName>
</protein>
<dbReference type="Gene3D" id="1.20.144.10">
    <property type="entry name" value="Phosphatidic acid phosphatase type 2/haloperoxidase"/>
    <property type="match status" value="1"/>
</dbReference>
<feature type="transmembrane region" description="Helical" evidence="1">
    <location>
        <begin position="155"/>
        <end position="172"/>
    </location>
</feature>
<dbReference type="SMART" id="SM00014">
    <property type="entry name" value="acidPPc"/>
    <property type="match status" value="1"/>
</dbReference>
<dbReference type="AlphaFoldDB" id="A0A8S0X439"/>
<dbReference type="RefSeq" id="WP_240984199.1">
    <property type="nucleotide sequence ID" value="NZ_CDGJ01000032.1"/>
</dbReference>
<dbReference type="SUPFAM" id="SSF48317">
    <property type="entry name" value="Acid phosphatase/Vanadium-dependent haloperoxidase"/>
    <property type="match status" value="1"/>
</dbReference>
<dbReference type="PANTHER" id="PTHR14969">
    <property type="entry name" value="SPHINGOSINE-1-PHOSPHATE PHOSPHOHYDROLASE"/>
    <property type="match status" value="1"/>
</dbReference>
<feature type="transmembrane region" description="Helical" evidence="1">
    <location>
        <begin position="125"/>
        <end position="143"/>
    </location>
</feature>
<dbReference type="InterPro" id="IPR033879">
    <property type="entry name" value="UPP_Pase"/>
</dbReference>
<feature type="transmembrane region" description="Helical" evidence="1">
    <location>
        <begin position="25"/>
        <end position="47"/>
    </location>
</feature>
<dbReference type="Proteomes" id="UP000836597">
    <property type="component" value="Chromosome"/>
</dbReference>
<proteinExistence type="predicted"/>
<evidence type="ECO:0000259" key="2">
    <source>
        <dbReference type="SMART" id="SM00014"/>
    </source>
</evidence>
<reference evidence="4" key="1">
    <citation type="submission" date="2014-11" db="EMBL/GenBank/DDBJ databases">
        <authorList>
            <person name="Hornung B.V."/>
        </authorList>
    </citation>
    <scope>NUCLEOTIDE SEQUENCE</scope>
    <source>
        <strain evidence="4">INE</strain>
    </source>
</reference>
<dbReference type="InterPro" id="IPR036938">
    <property type="entry name" value="PAP2/HPO_sf"/>
</dbReference>
<dbReference type="PANTHER" id="PTHR14969:SF13">
    <property type="entry name" value="AT30094P"/>
    <property type="match status" value="1"/>
</dbReference>
<gene>
    <name evidence="4" type="ORF">DEACI_1123</name>
    <name evidence="3" type="ORF">DEACI_1193</name>
</gene>
<dbReference type="Proteomes" id="UP001071230">
    <property type="component" value="Unassembled WGS sequence"/>
</dbReference>
<dbReference type="KEGG" id="aacx:DEACI_1193"/>
<keyword evidence="1" id="KW-0812">Transmembrane</keyword>
<feature type="domain" description="Phosphatidic acid phosphatase type 2/haloperoxidase" evidence="2">
    <location>
        <begin position="60"/>
        <end position="170"/>
    </location>
</feature>
<evidence type="ECO:0000313" key="4">
    <source>
        <dbReference type="EMBL" id="CEJ06674.1"/>
    </source>
</evidence>
<evidence type="ECO:0000256" key="1">
    <source>
        <dbReference type="SAM" id="Phobius"/>
    </source>
</evidence>
<keyword evidence="5" id="KW-1185">Reference proteome</keyword>
<dbReference type="Pfam" id="PF01569">
    <property type="entry name" value="PAP2"/>
    <property type="match status" value="1"/>
</dbReference>
<sequence>MNSFDVTGFHFLNQWAGHVPILDGVMAFIAQYALELYVVLFLAAWFFLPRKEGKQRHALFIMGLSGILALLFNVIIAHFWFRPRPFVTLARGTFTKLIPHPPDASFPSDHVSGSFGFAVGSFGKTAPWIQVSFTVLAVLVGIARIYTGVHWPTDVLGGAVVGALSSFVMWRFSSLLQPISRWGLRLFHFGDYAGVRR</sequence>
<keyword evidence="1" id="KW-0472">Membrane</keyword>
<name>A0A8S0X439_9FIRM</name>
<dbReference type="EMBL" id="CDGJ01000032">
    <property type="protein sequence ID" value="CEJ06674.1"/>
    <property type="molecule type" value="Genomic_DNA"/>
</dbReference>
<organism evidence="3">
    <name type="scientific">Acididesulfobacillus acetoxydans</name>
    <dbReference type="NCBI Taxonomy" id="1561005"/>
    <lineage>
        <taxon>Bacteria</taxon>
        <taxon>Bacillati</taxon>
        <taxon>Bacillota</taxon>
        <taxon>Clostridia</taxon>
        <taxon>Eubacteriales</taxon>
        <taxon>Peptococcaceae</taxon>
        <taxon>Acididesulfobacillus</taxon>
    </lineage>
</organism>
<evidence type="ECO:0000313" key="3">
    <source>
        <dbReference type="EMBL" id="CAA7600540.1"/>
    </source>
</evidence>
<dbReference type="EMBL" id="LR746496">
    <property type="protein sequence ID" value="CAA7600540.1"/>
    <property type="molecule type" value="Genomic_DNA"/>
</dbReference>
<feature type="transmembrane region" description="Helical" evidence="1">
    <location>
        <begin position="59"/>
        <end position="81"/>
    </location>
</feature>
<dbReference type="CDD" id="cd03385">
    <property type="entry name" value="PAP2_BcrC_like"/>
    <property type="match status" value="1"/>
</dbReference>
<dbReference type="InterPro" id="IPR000326">
    <property type="entry name" value="PAP2/HPO"/>
</dbReference>
<accession>A0A8S0X439</accession>
<keyword evidence="1" id="KW-1133">Transmembrane helix</keyword>
<dbReference type="GO" id="GO:0050380">
    <property type="term" value="F:undecaprenyl-diphosphatase activity"/>
    <property type="evidence" value="ECO:0007669"/>
    <property type="project" value="InterPro"/>
</dbReference>
<evidence type="ECO:0000313" key="5">
    <source>
        <dbReference type="Proteomes" id="UP001071230"/>
    </source>
</evidence>